<dbReference type="InterPro" id="IPR036397">
    <property type="entry name" value="RNaseH_sf"/>
</dbReference>
<dbReference type="InterPro" id="IPR053151">
    <property type="entry name" value="RNase_H-like"/>
</dbReference>
<dbReference type="Proteomes" id="UP000053555">
    <property type="component" value="Unassembled WGS sequence"/>
</dbReference>
<gene>
    <name evidence="2" type="ORF">glysoja_029406</name>
</gene>
<dbReference type="Pfam" id="PF13456">
    <property type="entry name" value="RVT_3"/>
    <property type="match status" value="1"/>
</dbReference>
<dbReference type="InterPro" id="IPR044730">
    <property type="entry name" value="RNase_H-like_dom_plant"/>
</dbReference>
<dbReference type="InterPro" id="IPR012337">
    <property type="entry name" value="RNaseH-like_sf"/>
</dbReference>
<proteinExistence type="predicted"/>
<protein>
    <submittedName>
        <fullName evidence="2">Putative ribonuclease H protein</fullName>
        <ecNumber evidence="2">3.1.26.4</ecNumber>
    </submittedName>
</protein>
<dbReference type="Gene3D" id="3.30.420.10">
    <property type="entry name" value="Ribonuclease H-like superfamily/Ribonuclease H"/>
    <property type="match status" value="1"/>
</dbReference>
<dbReference type="PROSITE" id="PS50879">
    <property type="entry name" value="RNASE_H_1"/>
    <property type="match status" value="1"/>
</dbReference>
<dbReference type="PANTHER" id="PTHR47723:SF19">
    <property type="entry name" value="POLYNUCLEOTIDYL TRANSFERASE, RIBONUCLEASE H-LIKE SUPERFAMILY PROTEIN"/>
    <property type="match status" value="1"/>
</dbReference>
<dbReference type="SUPFAM" id="SSF53098">
    <property type="entry name" value="Ribonuclease H-like"/>
    <property type="match status" value="1"/>
</dbReference>
<reference evidence="2" key="1">
    <citation type="submission" date="2014-07" db="EMBL/GenBank/DDBJ databases">
        <title>Identification of a novel salt tolerance gene in wild soybean by whole-genome sequencing.</title>
        <authorList>
            <person name="Lam H.-M."/>
            <person name="Qi X."/>
            <person name="Li M.-W."/>
            <person name="Liu X."/>
            <person name="Xie M."/>
            <person name="Ni M."/>
            <person name="Xu X."/>
        </authorList>
    </citation>
    <scope>NUCLEOTIDE SEQUENCE [LARGE SCALE GENOMIC DNA]</scope>
    <source>
        <tissue evidence="2">Root</tissue>
    </source>
</reference>
<evidence type="ECO:0000313" key="2">
    <source>
        <dbReference type="EMBL" id="KHN12872.1"/>
    </source>
</evidence>
<sequence length="151" mass="16602">FKLNIDGSSIGNPGNAGFGGIIRDSFGDWHAGFYGSCGTATSLQAELLAILHGLNLSWDKGFRNIQCESDSKLALQLISEGRNSLHPYASIIQKIQDFKLLHWDLHFNHTFREGNMCADELAKTGSSLQCNLQVFNGCPVLADRKGAQYIR</sequence>
<dbReference type="InterPro" id="IPR002156">
    <property type="entry name" value="RNaseH_domain"/>
</dbReference>
<dbReference type="PANTHER" id="PTHR47723">
    <property type="entry name" value="OS05G0353850 PROTEIN"/>
    <property type="match status" value="1"/>
</dbReference>
<organism evidence="2">
    <name type="scientific">Glycine soja</name>
    <name type="common">Wild soybean</name>
    <dbReference type="NCBI Taxonomy" id="3848"/>
    <lineage>
        <taxon>Eukaryota</taxon>
        <taxon>Viridiplantae</taxon>
        <taxon>Streptophyta</taxon>
        <taxon>Embryophyta</taxon>
        <taxon>Tracheophyta</taxon>
        <taxon>Spermatophyta</taxon>
        <taxon>Magnoliopsida</taxon>
        <taxon>eudicotyledons</taxon>
        <taxon>Gunneridae</taxon>
        <taxon>Pentapetalae</taxon>
        <taxon>rosids</taxon>
        <taxon>fabids</taxon>
        <taxon>Fabales</taxon>
        <taxon>Fabaceae</taxon>
        <taxon>Papilionoideae</taxon>
        <taxon>50 kb inversion clade</taxon>
        <taxon>NPAAA clade</taxon>
        <taxon>indigoferoid/millettioid clade</taxon>
        <taxon>Phaseoleae</taxon>
        <taxon>Glycine</taxon>
        <taxon>Glycine subgen. Soja</taxon>
    </lineage>
</organism>
<dbReference type="GO" id="GO:0004523">
    <property type="term" value="F:RNA-DNA hybrid ribonuclease activity"/>
    <property type="evidence" value="ECO:0007669"/>
    <property type="project" value="UniProtKB-EC"/>
</dbReference>
<keyword evidence="2" id="KW-0378">Hydrolase</keyword>
<dbReference type="EC" id="3.1.26.4" evidence="2"/>
<dbReference type="CDD" id="cd06222">
    <property type="entry name" value="RNase_H_like"/>
    <property type="match status" value="1"/>
</dbReference>
<feature type="domain" description="RNase H type-1" evidence="1">
    <location>
        <begin position="1"/>
        <end position="127"/>
    </location>
</feature>
<feature type="non-terminal residue" evidence="2">
    <location>
        <position position="151"/>
    </location>
</feature>
<dbReference type="EMBL" id="KN662943">
    <property type="protein sequence ID" value="KHN12872.1"/>
    <property type="molecule type" value="Genomic_DNA"/>
</dbReference>
<dbReference type="GO" id="GO:0003676">
    <property type="term" value="F:nucleic acid binding"/>
    <property type="evidence" value="ECO:0007669"/>
    <property type="project" value="InterPro"/>
</dbReference>
<accession>A0A0B2PZ97</accession>
<feature type="non-terminal residue" evidence="2">
    <location>
        <position position="1"/>
    </location>
</feature>
<name>A0A0B2PZ97_GLYSO</name>
<dbReference type="AlphaFoldDB" id="A0A0B2PZ97"/>
<evidence type="ECO:0000259" key="1">
    <source>
        <dbReference type="PROSITE" id="PS50879"/>
    </source>
</evidence>